<dbReference type="PANTHER" id="PTHR45011">
    <property type="entry name" value="DAP3-BINDING CELL DEATH ENHANCER 1"/>
    <property type="match status" value="1"/>
</dbReference>
<dbReference type="GO" id="GO:0008625">
    <property type="term" value="P:extrinsic apoptotic signaling pathway via death domain receptors"/>
    <property type="evidence" value="ECO:0007669"/>
    <property type="project" value="TreeGrafter"/>
</dbReference>
<evidence type="ECO:0000313" key="1">
    <source>
        <dbReference type="Ensembl" id="ENSPNYP00000002070.1"/>
    </source>
</evidence>
<dbReference type="GeneTree" id="ENSGT00390000002137"/>
<dbReference type="SMART" id="SM00671">
    <property type="entry name" value="SEL1"/>
    <property type="match status" value="3"/>
</dbReference>
<dbReference type="InterPro" id="IPR052748">
    <property type="entry name" value="ISR_Activator"/>
</dbReference>
<proteinExistence type="predicted"/>
<dbReference type="PANTHER" id="PTHR45011:SF1">
    <property type="entry name" value="DAP3-BINDING CELL DEATH ENHANCER 1"/>
    <property type="match status" value="1"/>
</dbReference>
<dbReference type="Gene3D" id="1.25.40.10">
    <property type="entry name" value="Tetratricopeptide repeat domain"/>
    <property type="match status" value="1"/>
</dbReference>
<reference evidence="1" key="1">
    <citation type="submission" date="2023-09" db="UniProtKB">
        <authorList>
            <consortium name="Ensembl"/>
        </authorList>
    </citation>
    <scope>IDENTIFICATION</scope>
</reference>
<dbReference type="Pfam" id="PF08238">
    <property type="entry name" value="Sel1"/>
    <property type="match status" value="4"/>
</dbReference>
<organism evidence="1">
    <name type="scientific">Pundamilia nyererei</name>
    <dbReference type="NCBI Taxonomy" id="303518"/>
    <lineage>
        <taxon>Eukaryota</taxon>
        <taxon>Metazoa</taxon>
        <taxon>Chordata</taxon>
        <taxon>Craniata</taxon>
        <taxon>Vertebrata</taxon>
        <taxon>Euteleostomi</taxon>
        <taxon>Actinopterygii</taxon>
        <taxon>Neopterygii</taxon>
        <taxon>Teleostei</taxon>
        <taxon>Neoteleostei</taxon>
        <taxon>Acanthomorphata</taxon>
        <taxon>Ovalentaria</taxon>
        <taxon>Cichlomorphae</taxon>
        <taxon>Cichliformes</taxon>
        <taxon>Cichlidae</taxon>
        <taxon>African cichlids</taxon>
        <taxon>Pseudocrenilabrinae</taxon>
        <taxon>Haplochromini</taxon>
        <taxon>Pundamilia</taxon>
    </lineage>
</organism>
<sequence>HCLTFCSVLHRYHGNSTLRLSQNHHVEDEVINSSAVLSTSRHSPDNRYSSSPRLLSSFSCEGALHQMFSFVCLQGAAAVLFMQLCRRIHSQFSSSTEPSPSPGALSAPSTLHNCGYHILLEICEFFCIVVRQNQDQSPTQSSDSDSSSTQDQRVEDICVPVVLNIIGHYLSAHLKKTYISDKLNTYCCWSQMKWPLHGYFFSSCMFPYFLFYISLCTTGLENAKRENHQEAFTCFLAAAQQGYSKAQFNVAVCYEKGRGVRKNKEKALHYYRQAAASGHRQAQYRCAKLLLTSRGHQSPEELSTAIDLLEQAAAAGLTKVEVMISFSQRTIVYLLELHVSFCSQDDTAQLFLGNCYESGFVVQQNLRTAIKFYKQAARAGNKQAERLLRPPNGTYKSVLRSIHSAPCFSKTFSPLSSCVTPSTSQPSALPLLPHSWSTGSLSGLPSLSSVPLHLHSPSTERRSCQWTVGIG</sequence>
<accession>A0A3B4EVC6</accession>
<dbReference type="Ensembl" id="ENSPNYT00000002121.1">
    <property type="protein sequence ID" value="ENSPNYP00000002070.1"/>
    <property type="gene ID" value="ENSPNYG00000001593.1"/>
</dbReference>
<protein>
    <submittedName>
        <fullName evidence="1">DAP3 binding cell death enhancer 1</fullName>
    </submittedName>
</protein>
<dbReference type="GO" id="GO:0005739">
    <property type="term" value="C:mitochondrion"/>
    <property type="evidence" value="ECO:0007669"/>
    <property type="project" value="TreeGrafter"/>
</dbReference>
<dbReference type="InterPro" id="IPR006597">
    <property type="entry name" value="Sel1-like"/>
</dbReference>
<dbReference type="SUPFAM" id="SSF81901">
    <property type="entry name" value="HCP-like"/>
    <property type="match status" value="1"/>
</dbReference>
<name>A0A3B4EVC6_9CICH</name>
<dbReference type="AlphaFoldDB" id="A0A3B4EVC6"/>
<dbReference type="InterPro" id="IPR011990">
    <property type="entry name" value="TPR-like_helical_dom_sf"/>
</dbReference>